<keyword evidence="2" id="KW-1185">Reference proteome</keyword>
<protein>
    <submittedName>
        <fullName evidence="1">3343_t:CDS:1</fullName>
    </submittedName>
</protein>
<name>A0ACA9NC30_9GLOM</name>
<gene>
    <name evidence="1" type="ORF">DHETER_LOCUS9172</name>
</gene>
<accession>A0ACA9NC30</accession>
<sequence>ISIWTRILKDWDTSLSKYNKNILLLVDSVPVYYLEENVKLNHIRIEFLLQMPLCIFNLTYNSVYDKPNESPPAFTICDTIYFAADKKASILPINDINDDNNISSIKFQSIENKQFYELDDLIAELPINNPLSTSEFLHLDNVLPIEKILDDMISLQEGNHLAKSLVEFLLQQNDEFGVSAIELGI</sequence>
<feature type="non-terminal residue" evidence="1">
    <location>
        <position position="1"/>
    </location>
</feature>
<dbReference type="Proteomes" id="UP000789702">
    <property type="component" value="Unassembled WGS sequence"/>
</dbReference>
<organism evidence="1 2">
    <name type="scientific">Dentiscutata heterogama</name>
    <dbReference type="NCBI Taxonomy" id="1316150"/>
    <lineage>
        <taxon>Eukaryota</taxon>
        <taxon>Fungi</taxon>
        <taxon>Fungi incertae sedis</taxon>
        <taxon>Mucoromycota</taxon>
        <taxon>Glomeromycotina</taxon>
        <taxon>Glomeromycetes</taxon>
        <taxon>Diversisporales</taxon>
        <taxon>Gigasporaceae</taxon>
        <taxon>Dentiscutata</taxon>
    </lineage>
</organism>
<dbReference type="EMBL" id="CAJVPU010015701">
    <property type="protein sequence ID" value="CAG8648429.1"/>
    <property type="molecule type" value="Genomic_DNA"/>
</dbReference>
<reference evidence="1" key="1">
    <citation type="submission" date="2021-06" db="EMBL/GenBank/DDBJ databases">
        <authorList>
            <person name="Kallberg Y."/>
            <person name="Tangrot J."/>
            <person name="Rosling A."/>
        </authorList>
    </citation>
    <scope>NUCLEOTIDE SEQUENCE</scope>
    <source>
        <strain evidence="1">IL203A</strain>
    </source>
</reference>
<proteinExistence type="predicted"/>
<evidence type="ECO:0000313" key="2">
    <source>
        <dbReference type="Proteomes" id="UP000789702"/>
    </source>
</evidence>
<evidence type="ECO:0000313" key="1">
    <source>
        <dbReference type="EMBL" id="CAG8648429.1"/>
    </source>
</evidence>
<comment type="caution">
    <text evidence="1">The sequence shown here is derived from an EMBL/GenBank/DDBJ whole genome shotgun (WGS) entry which is preliminary data.</text>
</comment>
<feature type="non-terminal residue" evidence="1">
    <location>
        <position position="185"/>
    </location>
</feature>